<proteinExistence type="inferred from homology"/>
<reference evidence="3 4" key="1">
    <citation type="submission" date="2020-06" db="EMBL/GenBank/DDBJ databases">
        <title>Transcriptomic and genomic resources for Thalictrum thalictroides and T. hernandezii: Facilitating candidate gene discovery in an emerging model plant lineage.</title>
        <authorList>
            <person name="Arias T."/>
            <person name="Riano-Pachon D.M."/>
            <person name="Di Stilio V.S."/>
        </authorList>
    </citation>
    <scope>NUCLEOTIDE SEQUENCE [LARGE SCALE GENOMIC DNA]</scope>
    <source>
        <strain evidence="4">cv. WT478/WT964</strain>
        <tissue evidence="3">Leaves</tissue>
    </source>
</reference>
<dbReference type="GO" id="GO:0031625">
    <property type="term" value="F:ubiquitin protein ligase binding"/>
    <property type="evidence" value="ECO:0007669"/>
    <property type="project" value="InterPro"/>
</dbReference>
<sequence length="282" mass="33732">MPMTTQVTLNLKDFEHGWSIMQEGIQKLINILEGIPNNFTSDEYMQYYTVVYELCSSKASEPSQKFYDKYKETFQEYITSKVLPSLREKKDEEFVREIVKRWSNHKVMVRWLSRFFHYLDRYYLDREKLPSTEEVGFMTFFDMVYLGMKDQLRLELISMINREREGEKIDQNLLKNALDIYVEMGRGSLKHYENDMEEAMLENVTAYYSQKASSWIMVDSYEDYMLKAKECMEQEKDRVACYLPSSSQKKLLEIVDRELLSSYTSRLQEMKQISSFDIEANQ</sequence>
<dbReference type="PANTHER" id="PTHR11932">
    <property type="entry name" value="CULLIN"/>
    <property type="match status" value="1"/>
</dbReference>
<evidence type="ECO:0000256" key="1">
    <source>
        <dbReference type="ARBA" id="ARBA00006019"/>
    </source>
</evidence>
<dbReference type="OrthoDB" id="27073at2759"/>
<dbReference type="SUPFAM" id="SSF74788">
    <property type="entry name" value="Cullin repeat-like"/>
    <property type="match status" value="1"/>
</dbReference>
<accession>A0A7J6XFC4</accession>
<evidence type="ECO:0000313" key="4">
    <source>
        <dbReference type="Proteomes" id="UP000554482"/>
    </source>
</evidence>
<dbReference type="Pfam" id="PF00888">
    <property type="entry name" value="Cullin"/>
    <property type="match status" value="1"/>
</dbReference>
<comment type="similarity">
    <text evidence="1">Belongs to the cullin family.</text>
</comment>
<protein>
    <submittedName>
        <fullName evidence="3">Cullin-1-like</fullName>
    </submittedName>
</protein>
<name>A0A7J6XFC4_THATH</name>
<dbReference type="InterPro" id="IPR016159">
    <property type="entry name" value="Cullin_repeat-like_dom_sf"/>
</dbReference>
<dbReference type="InterPro" id="IPR001373">
    <property type="entry name" value="Cullin_N"/>
</dbReference>
<dbReference type="AlphaFoldDB" id="A0A7J6XFC4"/>
<dbReference type="EMBL" id="JABWDY010001900">
    <property type="protein sequence ID" value="KAF5207070.1"/>
    <property type="molecule type" value="Genomic_DNA"/>
</dbReference>
<dbReference type="InterPro" id="IPR045093">
    <property type="entry name" value="Cullin"/>
</dbReference>
<comment type="caution">
    <text evidence="3">The sequence shown here is derived from an EMBL/GenBank/DDBJ whole genome shotgun (WGS) entry which is preliminary data.</text>
</comment>
<dbReference type="FunFam" id="1.20.1310.10:FF:000001">
    <property type="entry name" value="Cullin 3"/>
    <property type="match status" value="1"/>
</dbReference>
<evidence type="ECO:0000313" key="3">
    <source>
        <dbReference type="EMBL" id="KAF5207070.1"/>
    </source>
</evidence>
<dbReference type="Proteomes" id="UP000554482">
    <property type="component" value="Unassembled WGS sequence"/>
</dbReference>
<organism evidence="3 4">
    <name type="scientific">Thalictrum thalictroides</name>
    <name type="common">Rue-anemone</name>
    <name type="synonym">Anemone thalictroides</name>
    <dbReference type="NCBI Taxonomy" id="46969"/>
    <lineage>
        <taxon>Eukaryota</taxon>
        <taxon>Viridiplantae</taxon>
        <taxon>Streptophyta</taxon>
        <taxon>Embryophyta</taxon>
        <taxon>Tracheophyta</taxon>
        <taxon>Spermatophyta</taxon>
        <taxon>Magnoliopsida</taxon>
        <taxon>Ranunculales</taxon>
        <taxon>Ranunculaceae</taxon>
        <taxon>Thalictroideae</taxon>
        <taxon>Thalictrum</taxon>
    </lineage>
</organism>
<evidence type="ECO:0000259" key="2">
    <source>
        <dbReference type="Pfam" id="PF00888"/>
    </source>
</evidence>
<gene>
    <name evidence="3" type="ORF">FRX31_003343</name>
</gene>
<keyword evidence="4" id="KW-1185">Reference proteome</keyword>
<dbReference type="Gene3D" id="1.20.1310.10">
    <property type="entry name" value="Cullin Repeats"/>
    <property type="match status" value="2"/>
</dbReference>
<feature type="domain" description="Cullin N-terminal" evidence="2">
    <location>
        <begin position="18"/>
        <end position="271"/>
    </location>
</feature>
<dbReference type="GO" id="GO:0006511">
    <property type="term" value="P:ubiquitin-dependent protein catabolic process"/>
    <property type="evidence" value="ECO:0007669"/>
    <property type="project" value="InterPro"/>
</dbReference>